<dbReference type="RefSeq" id="XP_006671453.1">
    <property type="nucleotide sequence ID" value="XM_006671390.1"/>
</dbReference>
<organism evidence="2 3">
    <name type="scientific">Cordyceps militaris (strain CM01)</name>
    <name type="common">Caterpillar fungus</name>
    <dbReference type="NCBI Taxonomy" id="983644"/>
    <lineage>
        <taxon>Eukaryota</taxon>
        <taxon>Fungi</taxon>
        <taxon>Dikarya</taxon>
        <taxon>Ascomycota</taxon>
        <taxon>Pezizomycotina</taxon>
        <taxon>Sordariomycetes</taxon>
        <taxon>Hypocreomycetidae</taxon>
        <taxon>Hypocreales</taxon>
        <taxon>Cordycipitaceae</taxon>
        <taxon>Cordyceps</taxon>
    </lineage>
</organism>
<feature type="region of interest" description="Disordered" evidence="1">
    <location>
        <begin position="1"/>
        <end position="98"/>
    </location>
</feature>
<dbReference type="KEGG" id="cmt:CCM_06249"/>
<keyword evidence="3" id="KW-1185">Reference proteome</keyword>
<dbReference type="InParanoid" id="G3JJK1"/>
<name>G3JJK1_CORMM</name>
<sequence length="154" mass="17273">MPSLCTPSHSSQRKTNLFQFQGRWRWQGPPPRSIHSASGATRGGGAGCRRGGGITPRLSQTADENRAKNDQRQPPPAGLSCAPYQKRNPGPLTERTTEWSRQLGLASLHELKTPRRKGQEPCFLAPGHVKYDKFDALQVQLRDFRPIRQRYTGE</sequence>
<proteinExistence type="predicted"/>
<evidence type="ECO:0000313" key="3">
    <source>
        <dbReference type="Proteomes" id="UP000001610"/>
    </source>
</evidence>
<protein>
    <submittedName>
        <fullName evidence="2">Uncharacterized protein</fullName>
    </submittedName>
</protein>
<gene>
    <name evidence="2" type="ORF">CCM_06249</name>
</gene>
<reference evidence="2 3" key="1">
    <citation type="journal article" date="2011" name="Genome Biol.">
        <title>Genome sequence of the insect pathogenic fungus Cordyceps militaris, a valued traditional Chinese medicine.</title>
        <authorList>
            <person name="Zheng P."/>
            <person name="Xia Y."/>
            <person name="Xiao G."/>
            <person name="Xiong C."/>
            <person name="Hu X."/>
            <person name="Zhang S."/>
            <person name="Zheng H."/>
            <person name="Huang Y."/>
            <person name="Zhou Y."/>
            <person name="Wang S."/>
            <person name="Zhao G.P."/>
            <person name="Liu X."/>
            <person name="St Leger R.J."/>
            <person name="Wang C."/>
        </authorList>
    </citation>
    <scope>NUCLEOTIDE SEQUENCE [LARGE SCALE GENOMIC DNA]</scope>
    <source>
        <strain evidence="2 3">CM01</strain>
    </source>
</reference>
<dbReference type="GeneID" id="18168264"/>
<feature type="compositionally biased region" description="Gly residues" evidence="1">
    <location>
        <begin position="41"/>
        <end position="54"/>
    </location>
</feature>
<accession>G3JJK1</accession>
<dbReference type="HOGENOM" id="CLU_1704152_0_0_1"/>
<dbReference type="AlphaFoldDB" id="G3JJK1"/>
<evidence type="ECO:0000256" key="1">
    <source>
        <dbReference type="SAM" id="MobiDB-lite"/>
    </source>
</evidence>
<evidence type="ECO:0000313" key="2">
    <source>
        <dbReference type="EMBL" id="EGX92089.1"/>
    </source>
</evidence>
<feature type="compositionally biased region" description="Polar residues" evidence="1">
    <location>
        <begin position="1"/>
        <end position="19"/>
    </location>
</feature>
<dbReference type="Proteomes" id="UP000001610">
    <property type="component" value="Unassembled WGS sequence"/>
</dbReference>
<dbReference type="EMBL" id="JH126402">
    <property type="protein sequence ID" value="EGX92089.1"/>
    <property type="molecule type" value="Genomic_DNA"/>
</dbReference>
<dbReference type="VEuPathDB" id="FungiDB:CCM_06249"/>